<keyword evidence="1" id="KW-0812">Transmembrane</keyword>
<dbReference type="Proteomes" id="UP000676456">
    <property type="component" value="Unassembled WGS sequence"/>
</dbReference>
<reference evidence="2 3" key="1">
    <citation type="submission" date="2021-05" db="EMBL/GenBank/DDBJ databases">
        <title>Novel Bacillus species.</title>
        <authorList>
            <person name="Liu G."/>
        </authorList>
    </citation>
    <scope>NUCLEOTIDE SEQUENCE [LARGE SCALE GENOMIC DNA]</scope>
    <source>
        <strain evidence="2 3">FJAT-49682</strain>
    </source>
</reference>
<organism evidence="2 3">
    <name type="scientific">Lederbergia citrea</name>
    <dbReference type="NCBI Taxonomy" id="2833581"/>
    <lineage>
        <taxon>Bacteria</taxon>
        <taxon>Bacillati</taxon>
        <taxon>Bacillota</taxon>
        <taxon>Bacilli</taxon>
        <taxon>Bacillales</taxon>
        <taxon>Bacillaceae</taxon>
        <taxon>Lederbergia</taxon>
    </lineage>
</organism>
<evidence type="ECO:0000313" key="2">
    <source>
        <dbReference type="EMBL" id="MBS4221727.1"/>
    </source>
</evidence>
<feature type="transmembrane region" description="Helical" evidence="1">
    <location>
        <begin position="65"/>
        <end position="88"/>
    </location>
</feature>
<dbReference type="AlphaFoldDB" id="A0A942Z3Q4"/>
<evidence type="ECO:0000256" key="1">
    <source>
        <dbReference type="SAM" id="Phobius"/>
    </source>
</evidence>
<accession>A0A942Z3Q4</accession>
<comment type="caution">
    <text evidence="2">The sequence shown here is derived from an EMBL/GenBank/DDBJ whole genome shotgun (WGS) entry which is preliminary data.</text>
</comment>
<proteinExistence type="predicted"/>
<dbReference type="EMBL" id="JAGYPN010000001">
    <property type="protein sequence ID" value="MBS4221727.1"/>
    <property type="molecule type" value="Genomic_DNA"/>
</dbReference>
<feature type="transmembrane region" description="Helical" evidence="1">
    <location>
        <begin position="108"/>
        <end position="128"/>
    </location>
</feature>
<dbReference type="Pfam" id="PF13160">
    <property type="entry name" value="DUF3995"/>
    <property type="match status" value="1"/>
</dbReference>
<sequence length="140" mass="16117">MSFYWASGGMLGTRSLGGSIYQHALEREAAFITVVWITGFVKLGGGLVILMLLRDWSKMINRILYFLSLIGGFFVFLYGMVNFITFLLSTFGLLSLRINNFALSWRLLFWEPFWMLGGLLFILSALMYKKDNIRPNSYEI</sequence>
<protein>
    <submittedName>
        <fullName evidence="2">DUF3995 domain-containing protein</fullName>
    </submittedName>
</protein>
<evidence type="ECO:0000313" key="3">
    <source>
        <dbReference type="Proteomes" id="UP000676456"/>
    </source>
</evidence>
<dbReference type="InterPro" id="IPR025058">
    <property type="entry name" value="DUF3995"/>
</dbReference>
<name>A0A942Z3Q4_9BACI</name>
<feature type="transmembrane region" description="Helical" evidence="1">
    <location>
        <begin position="29"/>
        <end position="53"/>
    </location>
</feature>
<keyword evidence="3" id="KW-1185">Reference proteome</keyword>
<keyword evidence="1" id="KW-1133">Transmembrane helix</keyword>
<gene>
    <name evidence="2" type="ORF">KHA91_02995</name>
</gene>
<keyword evidence="1" id="KW-0472">Membrane</keyword>